<evidence type="ECO:0000256" key="12">
    <source>
        <dbReference type="ARBA" id="ARBA00023033"/>
    </source>
</evidence>
<evidence type="ECO:0000256" key="2">
    <source>
        <dbReference type="ARBA" id="ARBA00003690"/>
    </source>
</evidence>
<keyword evidence="6 14" id="KW-0349">Heme</keyword>
<evidence type="ECO:0000256" key="4">
    <source>
        <dbReference type="ARBA" id="ARBA00004406"/>
    </source>
</evidence>
<keyword evidence="8" id="KW-0256">Endoplasmic reticulum</keyword>
<sequence>MKVANRVLDVGWRSSVYFFLNLVHPRLPHLLGFSLRSPEVVAFMTSLTKDVMRMKKESEQPSQNFLQMLMDSCELQEEDIHGSKTISLQQELGAEQKESFKITEDYVAGVFASFLSAGLEPISIIVTCCFYELAHHPEIQDRIFNEIQTIKEGSGSDITFEDLKKLQYLEQVVKETLRKYPTAGFIHRECTEPFHIPDSSIVVEKGVRLFISTCGLHRDPKYFPEPDKFDPDRFSKKNIHKIVPGSYLPFGEGPRVCVGKQLALMNIKHMVMNLVSDYTLQTCEKTQNCLRTDPQKFFLGPKGEVWLRLKKR</sequence>
<evidence type="ECO:0000256" key="11">
    <source>
        <dbReference type="ARBA" id="ARBA00023004"/>
    </source>
</evidence>
<dbReference type="PANTHER" id="PTHR24292">
    <property type="entry name" value="CYTOCHROME P450"/>
    <property type="match status" value="1"/>
</dbReference>
<evidence type="ECO:0000256" key="13">
    <source>
        <dbReference type="ARBA" id="ARBA00023136"/>
    </source>
</evidence>
<keyword evidence="11 14" id="KW-0408">Iron</keyword>
<evidence type="ECO:0000256" key="10">
    <source>
        <dbReference type="ARBA" id="ARBA00023002"/>
    </source>
</evidence>
<comment type="cofactor">
    <cofactor evidence="1 14">
        <name>heme</name>
        <dbReference type="ChEBI" id="CHEBI:30413"/>
    </cofactor>
</comment>
<dbReference type="GO" id="GO:0004497">
    <property type="term" value="F:monooxygenase activity"/>
    <property type="evidence" value="ECO:0007669"/>
    <property type="project" value="UniProtKB-KW"/>
</dbReference>
<evidence type="ECO:0000313" key="16">
    <source>
        <dbReference type="EMBL" id="AEK21830.1"/>
    </source>
</evidence>
<proteinExistence type="evidence at transcript level"/>
<keyword evidence="10 15" id="KW-0560">Oxidoreductase</keyword>
<evidence type="ECO:0000256" key="6">
    <source>
        <dbReference type="ARBA" id="ARBA00022617"/>
    </source>
</evidence>
<evidence type="ECO:0000256" key="1">
    <source>
        <dbReference type="ARBA" id="ARBA00001971"/>
    </source>
</evidence>
<dbReference type="GO" id="GO:0016705">
    <property type="term" value="F:oxidoreductase activity, acting on paired donors, with incorporation or reduction of molecular oxygen"/>
    <property type="evidence" value="ECO:0007669"/>
    <property type="project" value="InterPro"/>
</dbReference>
<comment type="function">
    <text evidence="2">May be involved in the metabolism of insect hormones and in the breakdown of synthetic insecticides.</text>
</comment>
<feature type="non-terminal residue" evidence="16">
    <location>
        <position position="312"/>
    </location>
</feature>
<keyword evidence="12 15" id="KW-0503">Monooxygenase</keyword>
<protein>
    <submittedName>
        <fullName evidence="16">Cytochrome P450</fullName>
    </submittedName>
</protein>
<dbReference type="PRINTS" id="PR00385">
    <property type="entry name" value="P450"/>
</dbReference>
<dbReference type="PANTHER" id="PTHR24292:SF54">
    <property type="entry name" value="CYP9F3-RELATED"/>
    <property type="match status" value="1"/>
</dbReference>
<evidence type="ECO:0000256" key="8">
    <source>
        <dbReference type="ARBA" id="ARBA00022824"/>
    </source>
</evidence>
<dbReference type="PROSITE" id="PS00086">
    <property type="entry name" value="CYTOCHROME_P450"/>
    <property type="match status" value="1"/>
</dbReference>
<dbReference type="AlphaFoldDB" id="G1FCE3"/>
<dbReference type="PRINTS" id="PR00465">
    <property type="entry name" value="EP450IV"/>
</dbReference>
<keyword evidence="7 14" id="KW-0479">Metal-binding</keyword>
<dbReference type="InterPro" id="IPR050476">
    <property type="entry name" value="Insect_CytP450_Detox"/>
</dbReference>
<dbReference type="GO" id="GO:0005506">
    <property type="term" value="F:iron ion binding"/>
    <property type="evidence" value="ECO:0007669"/>
    <property type="project" value="InterPro"/>
</dbReference>
<accession>G1FCE3</accession>
<keyword evidence="9" id="KW-0492">Microsome</keyword>
<dbReference type="InterPro" id="IPR001128">
    <property type="entry name" value="Cyt_P450"/>
</dbReference>
<dbReference type="InterPro" id="IPR002403">
    <property type="entry name" value="Cyt_P450_E_grp-IV"/>
</dbReference>
<name>G1FCE3_BEMTA</name>
<evidence type="ECO:0000256" key="7">
    <source>
        <dbReference type="ARBA" id="ARBA00022723"/>
    </source>
</evidence>
<evidence type="ECO:0000256" key="14">
    <source>
        <dbReference type="PIRSR" id="PIRSR602403-1"/>
    </source>
</evidence>
<dbReference type="Gene3D" id="1.10.630.10">
    <property type="entry name" value="Cytochrome P450"/>
    <property type="match status" value="1"/>
</dbReference>
<evidence type="ECO:0000256" key="5">
    <source>
        <dbReference type="ARBA" id="ARBA00010617"/>
    </source>
</evidence>
<evidence type="ECO:0000256" key="15">
    <source>
        <dbReference type="RuleBase" id="RU000461"/>
    </source>
</evidence>
<dbReference type="InterPro" id="IPR017972">
    <property type="entry name" value="Cyt_P450_CS"/>
</dbReference>
<dbReference type="EMBL" id="JN165268">
    <property type="protein sequence ID" value="AEK21830.1"/>
    <property type="molecule type" value="mRNA"/>
</dbReference>
<dbReference type="GO" id="GO:0020037">
    <property type="term" value="F:heme binding"/>
    <property type="evidence" value="ECO:0007669"/>
    <property type="project" value="InterPro"/>
</dbReference>
<comment type="subcellular location">
    <subcellularLocation>
        <location evidence="4">Endoplasmic reticulum membrane</location>
        <topology evidence="4">Peripheral membrane protein</topology>
    </subcellularLocation>
    <subcellularLocation>
        <location evidence="3">Microsome membrane</location>
        <topology evidence="3">Peripheral membrane protein</topology>
    </subcellularLocation>
</comment>
<dbReference type="GO" id="GO:0005789">
    <property type="term" value="C:endoplasmic reticulum membrane"/>
    <property type="evidence" value="ECO:0007669"/>
    <property type="project" value="UniProtKB-SubCell"/>
</dbReference>
<reference evidence="16" key="1">
    <citation type="submission" date="2011-06" db="EMBL/GenBank/DDBJ databases">
        <title>Molecular cloning of P450 genes of Bemisia tabaci.</title>
        <authorList>
            <person name="Wu Y."/>
            <person name="Wang Z."/>
        </authorList>
    </citation>
    <scope>NUCLEOTIDE SEQUENCE</scope>
    <source>
        <strain evidence="16">NJ-Imi</strain>
    </source>
</reference>
<dbReference type="SUPFAM" id="SSF48264">
    <property type="entry name" value="Cytochrome P450"/>
    <property type="match status" value="1"/>
</dbReference>
<gene>
    <name evidence="16" type="primary">CYP6EQ1</name>
</gene>
<keyword evidence="13" id="KW-0472">Membrane</keyword>
<comment type="similarity">
    <text evidence="5 15">Belongs to the cytochrome P450 family.</text>
</comment>
<feature type="binding site" description="axial binding residue" evidence="14">
    <location>
        <position position="257"/>
    </location>
    <ligand>
        <name>heme</name>
        <dbReference type="ChEBI" id="CHEBI:30413"/>
    </ligand>
    <ligandPart>
        <name>Fe</name>
        <dbReference type="ChEBI" id="CHEBI:18248"/>
    </ligandPart>
</feature>
<organism evidence="16">
    <name type="scientific">Bemisia tabaci</name>
    <name type="common">Sweetpotato whitefly</name>
    <name type="synonym">Aleurodes tabaci</name>
    <dbReference type="NCBI Taxonomy" id="7038"/>
    <lineage>
        <taxon>Eukaryota</taxon>
        <taxon>Metazoa</taxon>
        <taxon>Ecdysozoa</taxon>
        <taxon>Arthropoda</taxon>
        <taxon>Hexapoda</taxon>
        <taxon>Insecta</taxon>
        <taxon>Pterygota</taxon>
        <taxon>Neoptera</taxon>
        <taxon>Paraneoptera</taxon>
        <taxon>Hemiptera</taxon>
        <taxon>Sternorrhyncha</taxon>
        <taxon>Aleyrodoidea</taxon>
        <taxon>Aleyrodidae</taxon>
        <taxon>Aleyrodinae</taxon>
        <taxon>Bemisia</taxon>
    </lineage>
</organism>
<evidence type="ECO:0000256" key="3">
    <source>
        <dbReference type="ARBA" id="ARBA00004174"/>
    </source>
</evidence>
<dbReference type="Pfam" id="PF00067">
    <property type="entry name" value="p450"/>
    <property type="match status" value="1"/>
</dbReference>
<evidence type="ECO:0000256" key="9">
    <source>
        <dbReference type="ARBA" id="ARBA00022848"/>
    </source>
</evidence>
<dbReference type="InterPro" id="IPR036396">
    <property type="entry name" value="Cyt_P450_sf"/>
</dbReference>